<dbReference type="GO" id="GO:0006790">
    <property type="term" value="P:sulfur compound metabolic process"/>
    <property type="evidence" value="ECO:0007669"/>
    <property type="project" value="TreeGrafter"/>
</dbReference>
<evidence type="ECO:0008006" key="9">
    <source>
        <dbReference type="Google" id="ProtNLM"/>
    </source>
</evidence>
<dbReference type="GO" id="GO:0043546">
    <property type="term" value="F:molybdopterin cofactor binding"/>
    <property type="evidence" value="ECO:0007669"/>
    <property type="project" value="TreeGrafter"/>
</dbReference>
<keyword evidence="8" id="KW-1185">Reference proteome</keyword>
<name>A0A3P7IZM4_STRVU</name>
<dbReference type="InterPro" id="IPR008335">
    <property type="entry name" value="Mopterin_OxRdtase_euk"/>
</dbReference>
<evidence type="ECO:0000256" key="1">
    <source>
        <dbReference type="ARBA" id="ARBA00001924"/>
    </source>
</evidence>
<dbReference type="Gene3D" id="3.90.420.10">
    <property type="entry name" value="Oxidoreductase, molybdopterin-binding domain"/>
    <property type="match status" value="1"/>
</dbReference>
<organism evidence="7 8">
    <name type="scientific">Strongylus vulgaris</name>
    <name type="common">Blood worm</name>
    <dbReference type="NCBI Taxonomy" id="40348"/>
    <lineage>
        <taxon>Eukaryota</taxon>
        <taxon>Metazoa</taxon>
        <taxon>Ecdysozoa</taxon>
        <taxon>Nematoda</taxon>
        <taxon>Chromadorea</taxon>
        <taxon>Rhabditida</taxon>
        <taxon>Rhabditina</taxon>
        <taxon>Rhabditomorpha</taxon>
        <taxon>Strongyloidea</taxon>
        <taxon>Strongylidae</taxon>
        <taxon>Strongylus</taxon>
    </lineage>
</organism>
<evidence type="ECO:0000313" key="7">
    <source>
        <dbReference type="EMBL" id="VDM73453.1"/>
    </source>
</evidence>
<evidence type="ECO:0000259" key="5">
    <source>
        <dbReference type="Pfam" id="PF00174"/>
    </source>
</evidence>
<dbReference type="GO" id="GO:0030151">
    <property type="term" value="F:molybdenum ion binding"/>
    <property type="evidence" value="ECO:0007669"/>
    <property type="project" value="InterPro"/>
</dbReference>
<gene>
    <name evidence="7" type="ORF">SVUK_LOCUS8451</name>
</gene>
<dbReference type="Gene3D" id="2.60.40.650">
    <property type="match status" value="1"/>
</dbReference>
<dbReference type="Pfam" id="PF03404">
    <property type="entry name" value="Mo-co_dimer"/>
    <property type="match status" value="1"/>
</dbReference>
<dbReference type="AlphaFoldDB" id="A0A3P7IZM4"/>
<evidence type="ECO:0000313" key="8">
    <source>
        <dbReference type="Proteomes" id="UP000270094"/>
    </source>
</evidence>
<sequence>MNGEDLPRDHGYPLRCVAPGIVGARQVKWIKSIRLSDKESPSHWQQKDYRVFPTSVGLHDKLDWNSVHSIQEYPVQSAFCIPAPGTKVKRGEETFEVAGYAWSGGGRGIIRVEVSADGGKTWQCAELEQDEKQDLDHMWAWTLFRANIKIPEKVNKMELVVKATDRYFDKRF</sequence>
<accession>A0A3P7IZM4</accession>
<evidence type="ECO:0000259" key="6">
    <source>
        <dbReference type="Pfam" id="PF03404"/>
    </source>
</evidence>
<dbReference type="Pfam" id="PF00174">
    <property type="entry name" value="Oxidored_molyb"/>
    <property type="match status" value="1"/>
</dbReference>
<feature type="domain" description="Moybdenum cofactor oxidoreductase dimerisation" evidence="6">
    <location>
        <begin position="69"/>
        <end position="166"/>
    </location>
</feature>
<keyword evidence="4" id="KW-0560">Oxidoreductase</keyword>
<dbReference type="PRINTS" id="PR00407">
    <property type="entry name" value="EUMOPTERIN"/>
</dbReference>
<dbReference type="InterPro" id="IPR000572">
    <property type="entry name" value="OxRdtase_Mopterin-bd_dom"/>
</dbReference>
<dbReference type="PANTHER" id="PTHR19372:SF7">
    <property type="entry name" value="SULFITE OXIDASE, MITOCHONDRIAL"/>
    <property type="match status" value="1"/>
</dbReference>
<feature type="domain" description="Oxidoreductase molybdopterin-binding" evidence="5">
    <location>
        <begin position="1"/>
        <end position="44"/>
    </location>
</feature>
<protein>
    <recommendedName>
        <fullName evidence="9">Moybdenum cofactor oxidoreductase dimerisation domain-containing protein</fullName>
    </recommendedName>
</protein>
<reference evidence="7 8" key="1">
    <citation type="submission" date="2018-11" db="EMBL/GenBank/DDBJ databases">
        <authorList>
            <consortium name="Pathogen Informatics"/>
        </authorList>
    </citation>
    <scope>NUCLEOTIDE SEQUENCE [LARGE SCALE GENOMIC DNA]</scope>
</reference>
<dbReference type="OrthoDB" id="10051395at2759"/>
<dbReference type="SUPFAM" id="SSF56524">
    <property type="entry name" value="Oxidoreductase molybdopterin-binding domain"/>
    <property type="match status" value="1"/>
</dbReference>
<dbReference type="InterPro" id="IPR005066">
    <property type="entry name" value="MoCF_OxRdtse_dimer"/>
</dbReference>
<dbReference type="PANTHER" id="PTHR19372">
    <property type="entry name" value="SULFITE REDUCTASE"/>
    <property type="match status" value="1"/>
</dbReference>
<dbReference type="SUPFAM" id="SSF81296">
    <property type="entry name" value="E set domains"/>
    <property type="match status" value="1"/>
</dbReference>
<evidence type="ECO:0000256" key="3">
    <source>
        <dbReference type="ARBA" id="ARBA00022723"/>
    </source>
</evidence>
<dbReference type="EMBL" id="UYYB01030767">
    <property type="protein sequence ID" value="VDM73453.1"/>
    <property type="molecule type" value="Genomic_DNA"/>
</dbReference>
<keyword evidence="3" id="KW-0479">Metal-binding</keyword>
<dbReference type="GO" id="GO:0008482">
    <property type="term" value="F:sulfite oxidase activity"/>
    <property type="evidence" value="ECO:0007669"/>
    <property type="project" value="TreeGrafter"/>
</dbReference>
<evidence type="ECO:0000256" key="2">
    <source>
        <dbReference type="ARBA" id="ARBA00022505"/>
    </source>
</evidence>
<dbReference type="GO" id="GO:0020037">
    <property type="term" value="F:heme binding"/>
    <property type="evidence" value="ECO:0007669"/>
    <property type="project" value="TreeGrafter"/>
</dbReference>
<dbReference type="Proteomes" id="UP000270094">
    <property type="component" value="Unassembled WGS sequence"/>
</dbReference>
<dbReference type="InterPro" id="IPR014756">
    <property type="entry name" value="Ig_E-set"/>
</dbReference>
<dbReference type="GO" id="GO:0005739">
    <property type="term" value="C:mitochondrion"/>
    <property type="evidence" value="ECO:0007669"/>
    <property type="project" value="TreeGrafter"/>
</dbReference>
<evidence type="ECO:0000256" key="4">
    <source>
        <dbReference type="ARBA" id="ARBA00023002"/>
    </source>
</evidence>
<dbReference type="InterPro" id="IPR036374">
    <property type="entry name" value="OxRdtase_Mopterin-bd_sf"/>
</dbReference>
<keyword evidence="2" id="KW-0500">Molybdenum</keyword>
<comment type="cofactor">
    <cofactor evidence="1">
        <name>Mo-molybdopterin</name>
        <dbReference type="ChEBI" id="CHEBI:71302"/>
    </cofactor>
</comment>
<proteinExistence type="predicted"/>